<dbReference type="AlphaFoldDB" id="A0A6G9AW13"/>
<reference evidence="2 3" key="1">
    <citation type="submission" date="2020-03" db="EMBL/GenBank/DDBJ databases">
        <authorList>
            <person name="Kim M.K."/>
        </authorList>
    </citation>
    <scope>NUCLEOTIDE SEQUENCE [LARGE SCALE GENOMIC DNA]</scope>
    <source>
        <strain evidence="2 3">BT328</strain>
    </source>
</reference>
<dbReference type="RefSeq" id="WP_167216428.1">
    <property type="nucleotide sequence ID" value="NZ_CP050063.1"/>
</dbReference>
<keyword evidence="3" id="KW-1185">Reference proteome</keyword>
<evidence type="ECO:0000313" key="3">
    <source>
        <dbReference type="Proteomes" id="UP000501802"/>
    </source>
</evidence>
<dbReference type="GO" id="GO:0003677">
    <property type="term" value="F:DNA binding"/>
    <property type="evidence" value="ECO:0007669"/>
    <property type="project" value="InterPro"/>
</dbReference>
<evidence type="ECO:0000256" key="1">
    <source>
        <dbReference type="SAM" id="Coils"/>
    </source>
</evidence>
<sequence length="240" mass="27375">MEDHIRDLLSRFQYSEQLRETAVFRILFGGEEVSQVMEDLGIHSGYTIRSWVQLYRQKMKTGLLTLPAMKQAQKRDMAALKQRNEELEQTLQQANLLILALNTMIETAEKELNVPIRKKSGRIGGPNQTVLILRENEIAKVSVGSLCRLFGVSRQAFHARKQRSQRSVSHAMLILDLVTALRRDVPGLGTRKLHLLLAEPLAKSGIKLGRDKLHKILYNHAMVIRQGRQVPQTTDSNHRL</sequence>
<accession>A0A6G9AW13</accession>
<keyword evidence="1" id="KW-0175">Coiled coil</keyword>
<evidence type="ECO:0000313" key="2">
    <source>
        <dbReference type="EMBL" id="QIP16485.1"/>
    </source>
</evidence>
<dbReference type="EMBL" id="CP050063">
    <property type="protein sequence ID" value="QIP16485.1"/>
    <property type="molecule type" value="Genomic_DNA"/>
</dbReference>
<dbReference type="GO" id="GO:0006313">
    <property type="term" value="P:DNA transposition"/>
    <property type="evidence" value="ECO:0007669"/>
    <property type="project" value="InterPro"/>
</dbReference>
<dbReference type="GO" id="GO:0004803">
    <property type="term" value="F:transposase activity"/>
    <property type="evidence" value="ECO:0007669"/>
    <property type="project" value="InterPro"/>
</dbReference>
<dbReference type="SUPFAM" id="SSF46689">
    <property type="entry name" value="Homeodomain-like"/>
    <property type="match status" value="1"/>
</dbReference>
<dbReference type="KEGG" id="spib:G8759_29480"/>
<protein>
    <submittedName>
        <fullName evidence="2">Transposase</fullName>
    </submittedName>
</protein>
<gene>
    <name evidence="2" type="ORF">G8759_29480</name>
</gene>
<dbReference type="Gene3D" id="1.10.10.60">
    <property type="entry name" value="Homeodomain-like"/>
    <property type="match status" value="1"/>
</dbReference>
<name>A0A6G9AW13_9BACT</name>
<dbReference type="Proteomes" id="UP000501802">
    <property type="component" value="Chromosome"/>
</dbReference>
<dbReference type="InterPro" id="IPR009057">
    <property type="entry name" value="Homeodomain-like_sf"/>
</dbReference>
<proteinExistence type="predicted"/>
<feature type="coiled-coil region" evidence="1">
    <location>
        <begin position="70"/>
        <end position="111"/>
    </location>
</feature>
<organism evidence="2 3">
    <name type="scientific">Spirosoma aureum</name>
    <dbReference type="NCBI Taxonomy" id="2692134"/>
    <lineage>
        <taxon>Bacteria</taxon>
        <taxon>Pseudomonadati</taxon>
        <taxon>Bacteroidota</taxon>
        <taxon>Cytophagia</taxon>
        <taxon>Cytophagales</taxon>
        <taxon>Cytophagaceae</taxon>
        <taxon>Spirosoma</taxon>
    </lineage>
</organism>